<dbReference type="Pfam" id="PF00857">
    <property type="entry name" value="Isochorismatase"/>
    <property type="match status" value="1"/>
</dbReference>
<evidence type="ECO:0000256" key="1">
    <source>
        <dbReference type="ARBA" id="ARBA00022801"/>
    </source>
</evidence>
<dbReference type="Gene3D" id="3.40.50.850">
    <property type="entry name" value="Isochorismatase-like"/>
    <property type="match status" value="1"/>
</dbReference>
<evidence type="ECO:0000313" key="3">
    <source>
        <dbReference type="EMBL" id="NTS65663.1"/>
    </source>
</evidence>
<reference evidence="3 4" key="1">
    <citation type="submission" date="2020-06" db="EMBL/GenBank/DDBJ databases">
        <title>Sphingomonas hominis sp. nov., a member of the Sphingomonas, isolated from the hair of a 22-year-old girl.</title>
        <authorList>
            <person name="Zhang D.-F."/>
            <person name="Cui X.-W."/>
        </authorList>
    </citation>
    <scope>NUCLEOTIDE SEQUENCE [LARGE SCALE GENOMIC DNA]</scope>
    <source>
        <strain evidence="3 4">HHU CXW</strain>
    </source>
</reference>
<keyword evidence="4" id="KW-1185">Reference proteome</keyword>
<evidence type="ECO:0000259" key="2">
    <source>
        <dbReference type="Pfam" id="PF00857"/>
    </source>
</evidence>
<dbReference type="CDD" id="cd00431">
    <property type="entry name" value="cysteine_hydrolases"/>
    <property type="match status" value="1"/>
</dbReference>
<comment type="caution">
    <text evidence="3">The sequence shown here is derived from an EMBL/GenBank/DDBJ whole genome shotgun (WGS) entry which is preliminary data.</text>
</comment>
<dbReference type="GO" id="GO:0016787">
    <property type="term" value="F:hydrolase activity"/>
    <property type="evidence" value="ECO:0007669"/>
    <property type="project" value="UniProtKB-KW"/>
</dbReference>
<evidence type="ECO:0000313" key="4">
    <source>
        <dbReference type="Proteomes" id="UP000621447"/>
    </source>
</evidence>
<dbReference type="InterPro" id="IPR000868">
    <property type="entry name" value="Isochorismatase-like_dom"/>
</dbReference>
<sequence length="201" mass="22059">MRGVQRSGKADMADAALLIIDMLNRFDFEDARPLVQAAYRAANAVEGLRDQARAADVPVIYVNDNYGQWQSTPDQLIEMLIGDNPEGGEMARRLAPGEQDYFVIKPEFSGFYATNLPAILPRLGVSRLILTGVAADICVLFTAADAHMREYDLWVPADAVAGVSPERAAWAIDIMRDTLSAEVAATTDLSLADWIQRQSKD</sequence>
<name>A0ABX2JH50_9SPHN</name>
<proteinExistence type="predicted"/>
<dbReference type="PANTHER" id="PTHR43540">
    <property type="entry name" value="PEROXYUREIDOACRYLATE/UREIDOACRYLATE AMIDOHYDROLASE-RELATED"/>
    <property type="match status" value="1"/>
</dbReference>
<dbReference type="InterPro" id="IPR036380">
    <property type="entry name" value="Isochorismatase-like_sf"/>
</dbReference>
<dbReference type="EMBL" id="JABULH010000004">
    <property type="protein sequence ID" value="NTS65663.1"/>
    <property type="molecule type" value="Genomic_DNA"/>
</dbReference>
<accession>A0ABX2JH50</accession>
<feature type="domain" description="Isochorismatase-like" evidence="2">
    <location>
        <begin position="15"/>
        <end position="185"/>
    </location>
</feature>
<dbReference type="InterPro" id="IPR050272">
    <property type="entry name" value="Isochorismatase-like_hydrls"/>
</dbReference>
<dbReference type="Proteomes" id="UP000621447">
    <property type="component" value="Unassembled WGS sequence"/>
</dbReference>
<dbReference type="PANTHER" id="PTHR43540:SF6">
    <property type="entry name" value="ISOCHORISMATASE-LIKE DOMAIN-CONTAINING PROTEIN"/>
    <property type="match status" value="1"/>
</dbReference>
<organism evidence="3 4">
    <name type="scientific">Sphingomonas hominis</name>
    <dbReference type="NCBI Taxonomy" id="2741495"/>
    <lineage>
        <taxon>Bacteria</taxon>
        <taxon>Pseudomonadati</taxon>
        <taxon>Pseudomonadota</taxon>
        <taxon>Alphaproteobacteria</taxon>
        <taxon>Sphingomonadales</taxon>
        <taxon>Sphingomonadaceae</taxon>
        <taxon>Sphingomonas</taxon>
    </lineage>
</organism>
<protein>
    <submittedName>
        <fullName evidence="3">Cysteine hydrolase</fullName>
    </submittedName>
</protein>
<dbReference type="SUPFAM" id="SSF52499">
    <property type="entry name" value="Isochorismatase-like hydrolases"/>
    <property type="match status" value="1"/>
</dbReference>
<gene>
    <name evidence="3" type="ORF">HRV97_10870</name>
</gene>
<keyword evidence="1 3" id="KW-0378">Hydrolase</keyword>